<dbReference type="STRING" id="31234.E3LJP5"/>
<proteinExistence type="predicted"/>
<dbReference type="RefSeq" id="XP_003115704.2">
    <property type="nucleotide sequence ID" value="XM_003115656.2"/>
</dbReference>
<keyword evidence="2" id="KW-1185">Reference proteome</keyword>
<dbReference type="OrthoDB" id="5866729at2759"/>
<sequence length="161" mass="19206">MSRDLLKSTMYIEQIASKSEDMWTSNEQEQVEKLLKNPKNFPKVEPKAKKQKLADRLDEEIETGIRLLLEFAGFEDISETTLLKLKNVYYQRLITSSRQLSAAERRKKDGLEIPYKSPIEWTLKLNGVQRVLEIKEWYDVIYWRRYRELKETFGEKVIKSE</sequence>
<evidence type="ECO:0000313" key="1">
    <source>
        <dbReference type="EMBL" id="EFP00192.1"/>
    </source>
</evidence>
<accession>E3LJP5</accession>
<dbReference type="eggNOG" id="ENOG502TIRH">
    <property type="taxonomic scope" value="Eukaryota"/>
</dbReference>
<dbReference type="EMBL" id="DS268410">
    <property type="protein sequence ID" value="EFP00192.1"/>
    <property type="molecule type" value="Genomic_DNA"/>
</dbReference>
<name>E3LJP5_CAERE</name>
<dbReference type="OMA" id="IKEWYDV"/>
<dbReference type="CTD" id="9839041"/>
<dbReference type="KEGG" id="crq:GCK72_019609"/>
<gene>
    <name evidence="1" type="ORF">CRE_19081</name>
</gene>
<dbReference type="Proteomes" id="UP000008281">
    <property type="component" value="Unassembled WGS sequence"/>
</dbReference>
<dbReference type="AlphaFoldDB" id="E3LJP5"/>
<dbReference type="GeneID" id="9839041"/>
<protein>
    <submittedName>
        <fullName evidence="1">Uncharacterized protein</fullName>
    </submittedName>
</protein>
<reference evidence="1" key="1">
    <citation type="submission" date="2007-07" db="EMBL/GenBank/DDBJ databases">
        <title>PCAP assembly of the Caenorhabditis remanei genome.</title>
        <authorList>
            <consortium name="The Caenorhabditis remanei Sequencing Consortium"/>
            <person name="Wilson R.K."/>
        </authorList>
    </citation>
    <scope>NUCLEOTIDE SEQUENCE [LARGE SCALE GENOMIC DNA]</scope>
    <source>
        <strain evidence="1">PB4641</strain>
    </source>
</reference>
<evidence type="ECO:0000313" key="2">
    <source>
        <dbReference type="Proteomes" id="UP000008281"/>
    </source>
</evidence>
<organism evidence="2">
    <name type="scientific">Caenorhabditis remanei</name>
    <name type="common">Caenorhabditis vulgaris</name>
    <dbReference type="NCBI Taxonomy" id="31234"/>
    <lineage>
        <taxon>Eukaryota</taxon>
        <taxon>Metazoa</taxon>
        <taxon>Ecdysozoa</taxon>
        <taxon>Nematoda</taxon>
        <taxon>Chromadorea</taxon>
        <taxon>Rhabditida</taxon>
        <taxon>Rhabditina</taxon>
        <taxon>Rhabditomorpha</taxon>
        <taxon>Rhabditoidea</taxon>
        <taxon>Rhabditidae</taxon>
        <taxon>Peloderinae</taxon>
        <taxon>Caenorhabditis</taxon>
    </lineage>
</organism>
<dbReference type="FunCoup" id="E3LJP5">
    <property type="interactions" value="679"/>
</dbReference>
<dbReference type="HOGENOM" id="CLU_1429215_0_0_1"/>